<dbReference type="SUPFAM" id="SSF53098">
    <property type="entry name" value="Ribonuclease H-like"/>
    <property type="match status" value="1"/>
</dbReference>
<evidence type="ECO:0000313" key="2">
    <source>
        <dbReference type="EMBL" id="KAK6182412.1"/>
    </source>
</evidence>
<comment type="caution">
    <text evidence="2">The sequence shown here is derived from an EMBL/GenBank/DDBJ whole genome shotgun (WGS) entry which is preliminary data.</text>
</comment>
<organism evidence="2 3">
    <name type="scientific">Patella caerulea</name>
    <name type="common">Rayed Mediterranean limpet</name>
    <dbReference type="NCBI Taxonomy" id="87958"/>
    <lineage>
        <taxon>Eukaryota</taxon>
        <taxon>Metazoa</taxon>
        <taxon>Spiralia</taxon>
        <taxon>Lophotrochozoa</taxon>
        <taxon>Mollusca</taxon>
        <taxon>Gastropoda</taxon>
        <taxon>Patellogastropoda</taxon>
        <taxon>Patelloidea</taxon>
        <taxon>Patellidae</taxon>
        <taxon>Patella</taxon>
    </lineage>
</organism>
<reference evidence="2 3" key="1">
    <citation type="submission" date="2024-01" db="EMBL/GenBank/DDBJ databases">
        <title>The genome of the rayed Mediterranean limpet Patella caerulea (Linnaeus, 1758).</title>
        <authorList>
            <person name="Anh-Thu Weber A."/>
            <person name="Halstead-Nussloch G."/>
        </authorList>
    </citation>
    <scope>NUCLEOTIDE SEQUENCE [LARGE SCALE GENOMIC DNA]</scope>
    <source>
        <strain evidence="2">AATW-2023a</strain>
        <tissue evidence="2">Whole specimen</tissue>
    </source>
</reference>
<gene>
    <name evidence="2" type="ORF">SNE40_010112</name>
</gene>
<dbReference type="PANTHER" id="PTHR46880:SF9">
    <property type="entry name" value="ZINC FINGER PROTEIN 862"/>
    <property type="match status" value="1"/>
</dbReference>
<evidence type="ECO:0000313" key="3">
    <source>
        <dbReference type="Proteomes" id="UP001347796"/>
    </source>
</evidence>
<dbReference type="InterPro" id="IPR012337">
    <property type="entry name" value="RNaseH-like_sf"/>
</dbReference>
<dbReference type="AlphaFoldDB" id="A0AAN8PR86"/>
<accession>A0AAN8PR86</accession>
<dbReference type="InterPro" id="IPR008906">
    <property type="entry name" value="HATC_C_dom"/>
</dbReference>
<protein>
    <recommendedName>
        <fullName evidence="1">HAT C-terminal dimerisation domain-containing protein</fullName>
    </recommendedName>
</protein>
<dbReference type="PANTHER" id="PTHR46880">
    <property type="entry name" value="RAS-ASSOCIATING DOMAIN-CONTAINING PROTEIN"/>
    <property type="match status" value="1"/>
</dbReference>
<name>A0AAN8PR86_PATCE</name>
<dbReference type="GO" id="GO:0046983">
    <property type="term" value="F:protein dimerization activity"/>
    <property type="evidence" value="ECO:0007669"/>
    <property type="project" value="InterPro"/>
</dbReference>
<proteinExistence type="predicted"/>
<feature type="domain" description="HAT C-terminal dimerisation" evidence="1">
    <location>
        <begin position="447"/>
        <end position="490"/>
    </location>
</feature>
<dbReference type="Proteomes" id="UP001347796">
    <property type="component" value="Unassembled WGS sequence"/>
</dbReference>
<sequence length="490" mass="55589">MMRTVYCMAKHDMPNENFTTIMDLQRRNGVPELQNSNNHIYKHHSKVTEMQDAIAEMIREKQKDDIKQSPYIGVIVDETVNINVDKKLIIYLRIINDRKPKSVFLTNITVPNTIKDVLQNYEIDVKKVVGLGSDGASVMTGRENGVGKKLKDLNSYLIHIHCCAHRVALASNDASKQSNKITDYKKNINSIYRYFEHSANRHSRLKTLNQILNNDDVLSLKLTCSTRWLSLHKAVKGIYTNWPAICMVLEEDAVTNATADGLCRLVNSYTFIAITCLLMDILPILDRLSLIFQKENVIISTIKPVVSSSIEEFENLKDNLGPHEKQFSDELDASGSYKNRVPTSIQKPAFNVERIRFINHLISSLTLRFPNEDLSVLNSLDILLNPIHYPTDISIRQYGNAQLEVICEHFSEILNIVELKAEFSQMKTVIRASGADNLLSACNLLLSDMKELFPQFAKLAAIVLVIPITSVPAERGFSCQNRIKSKLRSR</sequence>
<dbReference type="Pfam" id="PF05699">
    <property type="entry name" value="Dimer_Tnp_hAT"/>
    <property type="match status" value="1"/>
</dbReference>
<evidence type="ECO:0000259" key="1">
    <source>
        <dbReference type="Pfam" id="PF05699"/>
    </source>
</evidence>
<keyword evidence="3" id="KW-1185">Reference proteome</keyword>
<dbReference type="EMBL" id="JAZGQO010000007">
    <property type="protein sequence ID" value="KAK6182412.1"/>
    <property type="molecule type" value="Genomic_DNA"/>
</dbReference>